<gene>
    <name evidence="8" type="ORF">HNQ38_000189</name>
</gene>
<dbReference type="PANTHER" id="PTHR35007:SF1">
    <property type="entry name" value="PILUS ASSEMBLY PROTEIN"/>
    <property type="match status" value="1"/>
</dbReference>
<protein>
    <submittedName>
        <fullName evidence="8">Tight adherence protein B</fullName>
    </submittedName>
</protein>
<keyword evidence="9" id="KW-1185">Reference proteome</keyword>
<dbReference type="InterPro" id="IPR042094">
    <property type="entry name" value="T2SS_GspF_sf"/>
</dbReference>
<dbReference type="EMBL" id="JACHGO010000001">
    <property type="protein sequence ID" value="MBB5142126.1"/>
    <property type="molecule type" value="Genomic_DNA"/>
</dbReference>
<dbReference type="InterPro" id="IPR018076">
    <property type="entry name" value="T2SS_GspF_dom"/>
</dbReference>
<accession>A0A7W8BYN3</accession>
<dbReference type="AlphaFoldDB" id="A0A7W8BYN3"/>
<dbReference type="Proteomes" id="UP000539075">
    <property type="component" value="Unassembled WGS sequence"/>
</dbReference>
<dbReference type="Gene3D" id="1.20.81.30">
    <property type="entry name" value="Type II secretion system (T2SS), domain F"/>
    <property type="match status" value="1"/>
</dbReference>
<feature type="transmembrane region" description="Helical" evidence="6">
    <location>
        <begin position="265"/>
        <end position="285"/>
    </location>
</feature>
<sequence length="324" mass="35746">MLNLLTLLIFFLVFVGVYTVRAFSRKKLREEAIAERMQRLEQQIARECPAMEEKSDESISIEAEGSSSRFPALGRLYYGTLKNINSLGWSATLRLRLLVTAVLSLVFGAVVGRMTPAPLLVTLVGGVVVFVAVCLVVYQRAMSVHIAALGRALPEVIDSIARICRSGVPVQSSFVIAAEELRGPLSTELQALDQWLKLGVPLRQVLQESARRVPLREYRFFAVILMISQESGGRLAETLERLASTLRSRAELALKVQAKTSEARASIKIVAMLVPGVLAYMYMSAPQDFHFLFSDPSGIKVLCYSAASVLSGLGITWLMVRRIQ</sequence>
<evidence type="ECO:0000256" key="3">
    <source>
        <dbReference type="ARBA" id="ARBA00022692"/>
    </source>
</evidence>
<comment type="caution">
    <text evidence="8">The sequence shown here is derived from an EMBL/GenBank/DDBJ whole genome shotgun (WGS) entry which is preliminary data.</text>
</comment>
<dbReference type="GO" id="GO:0005886">
    <property type="term" value="C:plasma membrane"/>
    <property type="evidence" value="ECO:0007669"/>
    <property type="project" value="UniProtKB-SubCell"/>
</dbReference>
<keyword evidence="5 6" id="KW-0472">Membrane</keyword>
<feature type="domain" description="Type II secretion system protein GspF" evidence="7">
    <location>
        <begin position="157"/>
        <end position="282"/>
    </location>
</feature>
<reference evidence="8 9" key="1">
    <citation type="submission" date="2020-08" db="EMBL/GenBank/DDBJ databases">
        <title>Genomic Encyclopedia of Type Strains, Phase IV (KMG-IV): sequencing the most valuable type-strain genomes for metagenomic binning, comparative biology and taxonomic classification.</title>
        <authorList>
            <person name="Goeker M."/>
        </authorList>
    </citation>
    <scope>NUCLEOTIDE SEQUENCE [LARGE SCALE GENOMIC DNA]</scope>
    <source>
        <strain evidence="8 9">DSM 11275</strain>
    </source>
</reference>
<feature type="transmembrane region" description="Helical" evidence="6">
    <location>
        <begin position="117"/>
        <end position="138"/>
    </location>
</feature>
<feature type="transmembrane region" description="Helical" evidence="6">
    <location>
        <begin position="297"/>
        <end position="320"/>
    </location>
</feature>
<dbReference type="Pfam" id="PF00482">
    <property type="entry name" value="T2SSF"/>
    <property type="match status" value="1"/>
</dbReference>
<evidence type="ECO:0000256" key="6">
    <source>
        <dbReference type="SAM" id="Phobius"/>
    </source>
</evidence>
<evidence type="ECO:0000256" key="4">
    <source>
        <dbReference type="ARBA" id="ARBA00022989"/>
    </source>
</evidence>
<keyword evidence="2" id="KW-1003">Cell membrane</keyword>
<evidence type="ECO:0000313" key="9">
    <source>
        <dbReference type="Proteomes" id="UP000539075"/>
    </source>
</evidence>
<dbReference type="RefSeq" id="WP_183717360.1">
    <property type="nucleotide sequence ID" value="NZ_JACHGO010000001.1"/>
</dbReference>
<feature type="transmembrane region" description="Helical" evidence="6">
    <location>
        <begin position="93"/>
        <end position="111"/>
    </location>
</feature>
<keyword evidence="4 6" id="KW-1133">Transmembrane helix</keyword>
<keyword evidence="3 6" id="KW-0812">Transmembrane</keyword>
<evidence type="ECO:0000256" key="2">
    <source>
        <dbReference type="ARBA" id="ARBA00022475"/>
    </source>
</evidence>
<comment type="subcellular location">
    <subcellularLocation>
        <location evidence="1">Cell membrane</location>
        <topology evidence="1">Multi-pass membrane protein</topology>
    </subcellularLocation>
</comment>
<proteinExistence type="predicted"/>
<dbReference type="PANTHER" id="PTHR35007">
    <property type="entry name" value="INTEGRAL MEMBRANE PROTEIN-RELATED"/>
    <property type="match status" value="1"/>
</dbReference>
<evidence type="ECO:0000256" key="5">
    <source>
        <dbReference type="ARBA" id="ARBA00023136"/>
    </source>
</evidence>
<name>A0A7W8BYN3_9BACT</name>
<organism evidence="8 9">
    <name type="scientific">Desulfovibrio intestinalis</name>
    <dbReference type="NCBI Taxonomy" id="58621"/>
    <lineage>
        <taxon>Bacteria</taxon>
        <taxon>Pseudomonadati</taxon>
        <taxon>Thermodesulfobacteriota</taxon>
        <taxon>Desulfovibrionia</taxon>
        <taxon>Desulfovibrionales</taxon>
        <taxon>Desulfovibrionaceae</taxon>
        <taxon>Desulfovibrio</taxon>
    </lineage>
</organism>
<evidence type="ECO:0000256" key="1">
    <source>
        <dbReference type="ARBA" id="ARBA00004651"/>
    </source>
</evidence>
<evidence type="ECO:0000259" key="7">
    <source>
        <dbReference type="Pfam" id="PF00482"/>
    </source>
</evidence>
<feature type="transmembrane region" description="Helical" evidence="6">
    <location>
        <begin position="6"/>
        <end position="23"/>
    </location>
</feature>
<evidence type="ECO:0000313" key="8">
    <source>
        <dbReference type="EMBL" id="MBB5142126.1"/>
    </source>
</evidence>